<evidence type="ECO:0008006" key="3">
    <source>
        <dbReference type="Google" id="ProtNLM"/>
    </source>
</evidence>
<dbReference type="AlphaFoldDB" id="A0A553JW91"/>
<organism evidence="1 2">
    <name type="scientific">Tessaracoccus rhinocerotis</name>
    <dbReference type="NCBI Taxonomy" id="1689449"/>
    <lineage>
        <taxon>Bacteria</taxon>
        <taxon>Bacillati</taxon>
        <taxon>Actinomycetota</taxon>
        <taxon>Actinomycetes</taxon>
        <taxon>Propionibacteriales</taxon>
        <taxon>Propionibacteriaceae</taxon>
        <taxon>Tessaracoccus</taxon>
    </lineage>
</organism>
<keyword evidence="2" id="KW-1185">Reference proteome</keyword>
<dbReference type="Proteomes" id="UP000317638">
    <property type="component" value="Unassembled WGS sequence"/>
</dbReference>
<gene>
    <name evidence="1" type="ORF">FOJ82_15120</name>
</gene>
<name>A0A553JW91_9ACTN</name>
<proteinExistence type="predicted"/>
<dbReference type="OrthoDB" id="4410230at2"/>
<evidence type="ECO:0000313" key="2">
    <source>
        <dbReference type="Proteomes" id="UP000317638"/>
    </source>
</evidence>
<comment type="caution">
    <text evidence="1">The sequence shown here is derived from an EMBL/GenBank/DDBJ whole genome shotgun (WGS) entry which is preliminary data.</text>
</comment>
<protein>
    <recommendedName>
        <fullName evidence="3">DUF4230 domain-containing protein</fullName>
    </recommendedName>
</protein>
<evidence type="ECO:0000313" key="1">
    <source>
        <dbReference type="EMBL" id="TRY16719.1"/>
    </source>
</evidence>
<dbReference type="RefSeq" id="WP_143939333.1">
    <property type="nucleotide sequence ID" value="NZ_VKKG01000007.1"/>
</dbReference>
<accession>A0A553JW91</accession>
<dbReference type="EMBL" id="VKKG01000007">
    <property type="protein sequence ID" value="TRY16719.1"/>
    <property type="molecule type" value="Genomic_DNA"/>
</dbReference>
<reference evidence="1 2" key="1">
    <citation type="submission" date="2019-07" db="EMBL/GenBank/DDBJ databases">
        <authorList>
            <person name="Zhou L.-Y."/>
        </authorList>
    </citation>
    <scope>NUCLEOTIDE SEQUENCE [LARGE SCALE GENOMIC DNA]</scope>
    <source>
        <strain evidence="1 2">YIM 101269</strain>
    </source>
</reference>
<sequence length="203" mass="21916">MASKVNALLTAGVGVTALALGLAVGVGAPRMLPELFGTSEQVRNEQIVRSIERLDQVVLVSLGIQGIAEQSANSEIFGVAVPGSTRTMFLQYSFNAKLGLNGEDVVIEQTGEDGLLITIPEFEFIGHSDEEFRLVTEDNGVTSFVTPEIDPITMINEILNDDAKDQHVEDNDDILTSQAEAFYTGIVSSIDPELDVEFAYAQH</sequence>